<organism evidence="1">
    <name type="scientific">Arundo donax</name>
    <name type="common">Giant reed</name>
    <name type="synonym">Donax arundinaceus</name>
    <dbReference type="NCBI Taxonomy" id="35708"/>
    <lineage>
        <taxon>Eukaryota</taxon>
        <taxon>Viridiplantae</taxon>
        <taxon>Streptophyta</taxon>
        <taxon>Embryophyta</taxon>
        <taxon>Tracheophyta</taxon>
        <taxon>Spermatophyta</taxon>
        <taxon>Magnoliopsida</taxon>
        <taxon>Liliopsida</taxon>
        <taxon>Poales</taxon>
        <taxon>Poaceae</taxon>
        <taxon>PACMAD clade</taxon>
        <taxon>Arundinoideae</taxon>
        <taxon>Arundineae</taxon>
        <taxon>Arundo</taxon>
    </lineage>
</organism>
<proteinExistence type="predicted"/>
<dbReference type="AlphaFoldDB" id="A0A0A9ECA1"/>
<protein>
    <submittedName>
        <fullName evidence="1">Uncharacterized protein</fullName>
    </submittedName>
</protein>
<evidence type="ECO:0000313" key="1">
    <source>
        <dbReference type="EMBL" id="JAD93607.1"/>
    </source>
</evidence>
<sequence length="46" mass="5043">MVPHYVVVNSGMIRGLQMTTLHCYSHNRHGLAIADVPNGMKCESSS</sequence>
<reference evidence="1" key="2">
    <citation type="journal article" date="2015" name="Data Brief">
        <title>Shoot transcriptome of the giant reed, Arundo donax.</title>
        <authorList>
            <person name="Barrero R.A."/>
            <person name="Guerrero F.D."/>
            <person name="Moolhuijzen P."/>
            <person name="Goolsby J.A."/>
            <person name="Tidwell J."/>
            <person name="Bellgard S.E."/>
            <person name="Bellgard M.I."/>
        </authorList>
    </citation>
    <scope>NUCLEOTIDE SEQUENCE</scope>
    <source>
        <tissue evidence="1">Shoot tissue taken approximately 20 cm above the soil surface</tissue>
    </source>
</reference>
<accession>A0A0A9ECA1</accession>
<reference evidence="1" key="1">
    <citation type="submission" date="2014-09" db="EMBL/GenBank/DDBJ databases">
        <authorList>
            <person name="Magalhaes I.L.F."/>
            <person name="Oliveira U."/>
            <person name="Santos F.R."/>
            <person name="Vidigal T.H.D.A."/>
            <person name="Brescovit A.D."/>
            <person name="Santos A.J."/>
        </authorList>
    </citation>
    <scope>NUCLEOTIDE SEQUENCE</scope>
    <source>
        <tissue evidence="1">Shoot tissue taken approximately 20 cm above the soil surface</tissue>
    </source>
</reference>
<dbReference type="EMBL" id="GBRH01204288">
    <property type="protein sequence ID" value="JAD93607.1"/>
    <property type="molecule type" value="Transcribed_RNA"/>
</dbReference>
<name>A0A0A9ECA1_ARUDO</name>